<sequence>MHLPVERREVRLTCLLVSQVDTRWAEILGTVDPVVLGTRVRSARVTKGLTQGDLAGETYSVGYVSRIETGARRPTLRAITVLGERLGVSVGELLEGASEEEVDEIRLGLSYAELALENGEAVDAEHQARQALERAEGTSVPDLKTRGRFVVARAMEAMGQLDGAILELESLFAEASGLDMIKCGIALSRCYREAGDLNLAIDVGERVRPAILDSGLERTDEAVQLAMTVALAYIERGDLHRANRICAEAIELAEEMASPTARSAAYWNASIVYSERGETQAALTLASRALALLGEGQDTRNLAYLRLELGRLQLELDAPDVPRAIDQVTRAADELRGSSGSRAQIAHTQVVLAHALVMDGRPDEALEIAVAARRANPADASLGAAEAAIAHGEALAELDRRDEAIEVCREAADILAALADADRWVAQAWCELAELFEFLGEVVAAHTAIKAAARASGLRVRSRERRRVDSPAQAG</sequence>
<accession>A0ABN1ZNW0</accession>
<dbReference type="SMART" id="SM00530">
    <property type="entry name" value="HTH_XRE"/>
    <property type="match status" value="1"/>
</dbReference>
<dbReference type="SUPFAM" id="SSF47413">
    <property type="entry name" value="lambda repressor-like DNA-binding domains"/>
    <property type="match status" value="1"/>
</dbReference>
<dbReference type="InterPro" id="IPR011990">
    <property type="entry name" value="TPR-like_helical_dom_sf"/>
</dbReference>
<evidence type="ECO:0000313" key="2">
    <source>
        <dbReference type="EMBL" id="GAA1501643.1"/>
    </source>
</evidence>
<proteinExistence type="predicted"/>
<dbReference type="InterPro" id="IPR010982">
    <property type="entry name" value="Lambda_DNA-bd_dom_sf"/>
</dbReference>
<gene>
    <name evidence="2" type="ORF">GCM10009788_00310</name>
</gene>
<dbReference type="PROSITE" id="PS50943">
    <property type="entry name" value="HTH_CROC1"/>
    <property type="match status" value="1"/>
</dbReference>
<dbReference type="CDD" id="cd00093">
    <property type="entry name" value="HTH_XRE"/>
    <property type="match status" value="1"/>
</dbReference>
<name>A0ABN1ZNW0_9ACTN</name>
<dbReference type="Gene3D" id="1.10.260.40">
    <property type="entry name" value="lambda repressor-like DNA-binding domains"/>
    <property type="match status" value="1"/>
</dbReference>
<protein>
    <recommendedName>
        <fullName evidence="1">HTH cro/C1-type domain-containing protein</fullName>
    </recommendedName>
</protein>
<dbReference type="Proteomes" id="UP001500842">
    <property type="component" value="Unassembled WGS sequence"/>
</dbReference>
<dbReference type="Gene3D" id="1.25.40.10">
    <property type="entry name" value="Tetratricopeptide repeat domain"/>
    <property type="match status" value="1"/>
</dbReference>
<dbReference type="EMBL" id="BAAAOR010000002">
    <property type="protein sequence ID" value="GAA1501643.1"/>
    <property type="molecule type" value="Genomic_DNA"/>
</dbReference>
<keyword evidence="3" id="KW-1185">Reference proteome</keyword>
<dbReference type="SUPFAM" id="SSF48452">
    <property type="entry name" value="TPR-like"/>
    <property type="match status" value="2"/>
</dbReference>
<dbReference type="InterPro" id="IPR001387">
    <property type="entry name" value="Cro/C1-type_HTH"/>
</dbReference>
<evidence type="ECO:0000259" key="1">
    <source>
        <dbReference type="PROSITE" id="PS50943"/>
    </source>
</evidence>
<dbReference type="Pfam" id="PF13560">
    <property type="entry name" value="HTH_31"/>
    <property type="match status" value="1"/>
</dbReference>
<evidence type="ECO:0000313" key="3">
    <source>
        <dbReference type="Proteomes" id="UP001500842"/>
    </source>
</evidence>
<organism evidence="2 3">
    <name type="scientific">Nocardioides humi</name>
    <dbReference type="NCBI Taxonomy" id="449461"/>
    <lineage>
        <taxon>Bacteria</taxon>
        <taxon>Bacillati</taxon>
        <taxon>Actinomycetota</taxon>
        <taxon>Actinomycetes</taxon>
        <taxon>Propionibacteriales</taxon>
        <taxon>Nocardioidaceae</taxon>
        <taxon>Nocardioides</taxon>
    </lineage>
</organism>
<reference evidence="2 3" key="1">
    <citation type="journal article" date="2019" name="Int. J. Syst. Evol. Microbiol.">
        <title>The Global Catalogue of Microorganisms (GCM) 10K type strain sequencing project: providing services to taxonomists for standard genome sequencing and annotation.</title>
        <authorList>
            <consortium name="The Broad Institute Genomics Platform"/>
            <consortium name="The Broad Institute Genome Sequencing Center for Infectious Disease"/>
            <person name="Wu L."/>
            <person name="Ma J."/>
        </authorList>
    </citation>
    <scope>NUCLEOTIDE SEQUENCE [LARGE SCALE GENOMIC DNA]</scope>
    <source>
        <strain evidence="2 3">JCM 14942</strain>
    </source>
</reference>
<comment type="caution">
    <text evidence="2">The sequence shown here is derived from an EMBL/GenBank/DDBJ whole genome shotgun (WGS) entry which is preliminary data.</text>
</comment>
<feature type="domain" description="HTH cro/C1-type" evidence="1">
    <location>
        <begin position="40"/>
        <end position="93"/>
    </location>
</feature>